<dbReference type="GO" id="GO:0032993">
    <property type="term" value="C:protein-DNA complex"/>
    <property type="evidence" value="ECO:0007669"/>
    <property type="project" value="TreeGrafter"/>
</dbReference>
<dbReference type="GO" id="GO:0000976">
    <property type="term" value="F:transcription cis-regulatory region binding"/>
    <property type="evidence" value="ECO:0007669"/>
    <property type="project" value="TreeGrafter"/>
</dbReference>
<dbReference type="InterPro" id="IPR036388">
    <property type="entry name" value="WH-like_DNA-bd_sf"/>
</dbReference>
<evidence type="ECO:0000256" key="7">
    <source>
        <dbReference type="PROSITE-ProRule" id="PRU01091"/>
    </source>
</evidence>
<dbReference type="OrthoDB" id="9790442at2"/>
<dbReference type="InterPro" id="IPR011006">
    <property type="entry name" value="CheY-like_superfamily"/>
</dbReference>
<keyword evidence="5" id="KW-0804">Transcription</keyword>
<feature type="modified residue" description="4-aspartylphosphate" evidence="6">
    <location>
        <position position="53"/>
    </location>
</feature>
<name>A0A3Q9IP81_9BACT</name>
<dbReference type="PROSITE" id="PS50110">
    <property type="entry name" value="RESPONSE_REGULATORY"/>
    <property type="match status" value="1"/>
</dbReference>
<evidence type="ECO:0000313" key="10">
    <source>
        <dbReference type="EMBL" id="AZS29831.1"/>
    </source>
</evidence>
<keyword evidence="4 7" id="KW-0238">DNA-binding</keyword>
<protein>
    <submittedName>
        <fullName evidence="10">DNA-binding response regulator</fullName>
    </submittedName>
</protein>
<dbReference type="Gene3D" id="1.10.10.10">
    <property type="entry name" value="Winged helix-like DNA-binding domain superfamily/Winged helix DNA-binding domain"/>
    <property type="match status" value="1"/>
</dbReference>
<feature type="domain" description="Response regulatory" evidence="8">
    <location>
        <begin position="5"/>
        <end position="119"/>
    </location>
</feature>
<dbReference type="GO" id="GO:0005829">
    <property type="term" value="C:cytosol"/>
    <property type="evidence" value="ECO:0007669"/>
    <property type="project" value="TreeGrafter"/>
</dbReference>
<dbReference type="PROSITE" id="PS51755">
    <property type="entry name" value="OMPR_PHOB"/>
    <property type="match status" value="1"/>
</dbReference>
<evidence type="ECO:0000256" key="5">
    <source>
        <dbReference type="ARBA" id="ARBA00023163"/>
    </source>
</evidence>
<dbReference type="InterPro" id="IPR039420">
    <property type="entry name" value="WalR-like"/>
</dbReference>
<dbReference type="Proteomes" id="UP000270673">
    <property type="component" value="Chromosome"/>
</dbReference>
<evidence type="ECO:0000256" key="1">
    <source>
        <dbReference type="ARBA" id="ARBA00022553"/>
    </source>
</evidence>
<dbReference type="Pfam" id="PF00486">
    <property type="entry name" value="Trans_reg_C"/>
    <property type="match status" value="1"/>
</dbReference>
<dbReference type="FunFam" id="3.40.50.2300:FF:000001">
    <property type="entry name" value="DNA-binding response regulator PhoB"/>
    <property type="match status" value="1"/>
</dbReference>
<sequence length="227" mass="25692">MDKQRILVVDDEEDLREILKFNLESEGYLVDTAPSAEEALKMLAEEYNLILLDVMMGGMSGFKMAEKLRKDLHNSTPIIFLTAKDTENDMLTGFNIGGDDYISKPFSIKEVSARVKAVLKRAGALSTTNTKEVVNIGEIHIDLNTKCVTIHDQLIPITKKEFEILNMLAQSPGKIFSREDILNKVWNDDSYVLERTVDVHITRLRKKLGEQGKHIVNRSGYGYCVEL</sequence>
<dbReference type="CDD" id="cd00383">
    <property type="entry name" value="trans_reg_C"/>
    <property type="match status" value="1"/>
</dbReference>
<organism evidence="10 11">
    <name type="scientific">Butyricimonas faecalis</name>
    <dbReference type="NCBI Taxonomy" id="2093856"/>
    <lineage>
        <taxon>Bacteria</taxon>
        <taxon>Pseudomonadati</taxon>
        <taxon>Bacteroidota</taxon>
        <taxon>Bacteroidia</taxon>
        <taxon>Bacteroidales</taxon>
        <taxon>Odoribacteraceae</taxon>
        <taxon>Butyricimonas</taxon>
    </lineage>
</organism>
<dbReference type="GO" id="GO:0006355">
    <property type="term" value="P:regulation of DNA-templated transcription"/>
    <property type="evidence" value="ECO:0007669"/>
    <property type="project" value="InterPro"/>
</dbReference>
<dbReference type="AlphaFoldDB" id="A0A3Q9IP81"/>
<dbReference type="SMART" id="SM00448">
    <property type="entry name" value="REC"/>
    <property type="match status" value="1"/>
</dbReference>
<keyword evidence="3" id="KW-0805">Transcription regulation</keyword>
<evidence type="ECO:0000259" key="9">
    <source>
        <dbReference type="PROSITE" id="PS51755"/>
    </source>
</evidence>
<keyword evidence="1 6" id="KW-0597">Phosphoprotein</keyword>
<dbReference type="Gene3D" id="6.10.250.690">
    <property type="match status" value="1"/>
</dbReference>
<dbReference type="Gene3D" id="3.40.50.2300">
    <property type="match status" value="1"/>
</dbReference>
<dbReference type="CDD" id="cd17574">
    <property type="entry name" value="REC_OmpR"/>
    <property type="match status" value="1"/>
</dbReference>
<dbReference type="PANTHER" id="PTHR48111">
    <property type="entry name" value="REGULATOR OF RPOS"/>
    <property type="match status" value="1"/>
</dbReference>
<evidence type="ECO:0000256" key="6">
    <source>
        <dbReference type="PROSITE-ProRule" id="PRU00169"/>
    </source>
</evidence>
<accession>A0A3Q9IP81</accession>
<evidence type="ECO:0000313" key="11">
    <source>
        <dbReference type="Proteomes" id="UP000270673"/>
    </source>
</evidence>
<feature type="domain" description="OmpR/PhoB-type" evidence="9">
    <location>
        <begin position="131"/>
        <end position="227"/>
    </location>
</feature>
<dbReference type="InterPro" id="IPR001789">
    <property type="entry name" value="Sig_transdc_resp-reg_receiver"/>
</dbReference>
<evidence type="ECO:0000256" key="4">
    <source>
        <dbReference type="ARBA" id="ARBA00023125"/>
    </source>
</evidence>
<dbReference type="GO" id="GO:0000156">
    <property type="term" value="F:phosphorelay response regulator activity"/>
    <property type="evidence" value="ECO:0007669"/>
    <property type="project" value="TreeGrafter"/>
</dbReference>
<dbReference type="Pfam" id="PF00072">
    <property type="entry name" value="Response_reg"/>
    <property type="match status" value="1"/>
</dbReference>
<dbReference type="InterPro" id="IPR001867">
    <property type="entry name" value="OmpR/PhoB-type_DNA-bd"/>
</dbReference>
<dbReference type="KEGG" id="buy:D8S85_09905"/>
<evidence type="ECO:0000256" key="3">
    <source>
        <dbReference type="ARBA" id="ARBA00023015"/>
    </source>
</evidence>
<gene>
    <name evidence="10" type="ORF">D8S85_09905</name>
</gene>
<proteinExistence type="predicted"/>
<dbReference type="EMBL" id="CP032819">
    <property type="protein sequence ID" value="AZS29831.1"/>
    <property type="molecule type" value="Genomic_DNA"/>
</dbReference>
<keyword evidence="2" id="KW-0902">Two-component regulatory system</keyword>
<evidence type="ECO:0000259" key="8">
    <source>
        <dbReference type="PROSITE" id="PS50110"/>
    </source>
</evidence>
<evidence type="ECO:0000256" key="2">
    <source>
        <dbReference type="ARBA" id="ARBA00023012"/>
    </source>
</evidence>
<reference evidence="10 11" key="1">
    <citation type="submission" date="2018-10" db="EMBL/GenBank/DDBJ databases">
        <title>Butyricimonas faecalis sp. nov., isolated from human faeces and emended description of the genus Butyricimonas.</title>
        <authorList>
            <person name="Le Roy T."/>
            <person name="Van der Smissen P."/>
            <person name="Paquot A."/>
            <person name="Delzenne N."/>
            <person name="Muccioli G."/>
            <person name="Collet J.-F."/>
            <person name="Cani P.D."/>
        </authorList>
    </citation>
    <scope>NUCLEOTIDE SEQUENCE [LARGE SCALE GENOMIC DNA]</scope>
    <source>
        <strain evidence="10 11">H184</strain>
    </source>
</reference>
<dbReference type="SMART" id="SM00862">
    <property type="entry name" value="Trans_reg_C"/>
    <property type="match status" value="1"/>
</dbReference>
<dbReference type="PANTHER" id="PTHR48111:SF40">
    <property type="entry name" value="PHOSPHATE REGULON TRANSCRIPTIONAL REGULATORY PROTEIN PHOB"/>
    <property type="match status" value="1"/>
</dbReference>
<keyword evidence="11" id="KW-1185">Reference proteome</keyword>
<dbReference type="SUPFAM" id="SSF52172">
    <property type="entry name" value="CheY-like"/>
    <property type="match status" value="1"/>
</dbReference>
<feature type="DNA-binding region" description="OmpR/PhoB-type" evidence="7">
    <location>
        <begin position="131"/>
        <end position="227"/>
    </location>
</feature>
<dbReference type="RefSeq" id="WP_106480555.1">
    <property type="nucleotide sequence ID" value="NZ_CP032819.1"/>
</dbReference>